<reference evidence="1" key="2">
    <citation type="journal article" date="2007" name="Science">
        <title>Draft genome sequence of the sexually transmitted pathogen Trichomonas vaginalis.</title>
        <authorList>
            <person name="Carlton J.M."/>
            <person name="Hirt R.P."/>
            <person name="Silva J.C."/>
            <person name="Delcher A.L."/>
            <person name="Schatz M."/>
            <person name="Zhao Q."/>
            <person name="Wortman J.R."/>
            <person name="Bidwell S.L."/>
            <person name="Alsmark U.C.M."/>
            <person name="Besteiro S."/>
            <person name="Sicheritz-Ponten T."/>
            <person name="Noel C.J."/>
            <person name="Dacks J.B."/>
            <person name="Foster P.G."/>
            <person name="Simillion C."/>
            <person name="Van de Peer Y."/>
            <person name="Miranda-Saavedra D."/>
            <person name="Barton G.J."/>
            <person name="Westrop G.D."/>
            <person name="Mueller S."/>
            <person name="Dessi D."/>
            <person name="Fiori P.L."/>
            <person name="Ren Q."/>
            <person name="Paulsen I."/>
            <person name="Zhang H."/>
            <person name="Bastida-Corcuera F.D."/>
            <person name="Simoes-Barbosa A."/>
            <person name="Brown M.T."/>
            <person name="Hayes R.D."/>
            <person name="Mukherjee M."/>
            <person name="Okumura C.Y."/>
            <person name="Schneider R."/>
            <person name="Smith A.J."/>
            <person name="Vanacova S."/>
            <person name="Villalvazo M."/>
            <person name="Haas B.J."/>
            <person name="Pertea M."/>
            <person name="Feldblyum T.V."/>
            <person name="Utterback T.R."/>
            <person name="Shu C.L."/>
            <person name="Osoegawa K."/>
            <person name="de Jong P.J."/>
            <person name="Hrdy I."/>
            <person name="Horvathova L."/>
            <person name="Zubacova Z."/>
            <person name="Dolezal P."/>
            <person name="Malik S.B."/>
            <person name="Logsdon J.M. Jr."/>
            <person name="Henze K."/>
            <person name="Gupta A."/>
            <person name="Wang C.C."/>
            <person name="Dunne R.L."/>
            <person name="Upcroft J.A."/>
            <person name="Upcroft P."/>
            <person name="White O."/>
            <person name="Salzberg S.L."/>
            <person name="Tang P."/>
            <person name="Chiu C.-H."/>
            <person name="Lee Y.-S."/>
            <person name="Embley T.M."/>
            <person name="Coombs G.H."/>
            <person name="Mottram J.C."/>
            <person name="Tachezy J."/>
            <person name="Fraser-Liggett C.M."/>
            <person name="Johnson P.J."/>
        </authorList>
    </citation>
    <scope>NUCLEOTIDE SEQUENCE [LARGE SCALE GENOMIC DNA]</scope>
    <source>
        <strain evidence="1">G3</strain>
    </source>
</reference>
<evidence type="ECO:0000313" key="1">
    <source>
        <dbReference type="EMBL" id="EAY12006.1"/>
    </source>
</evidence>
<organism evidence="1 2">
    <name type="scientific">Trichomonas vaginalis (strain ATCC PRA-98 / G3)</name>
    <dbReference type="NCBI Taxonomy" id="412133"/>
    <lineage>
        <taxon>Eukaryota</taxon>
        <taxon>Metamonada</taxon>
        <taxon>Parabasalia</taxon>
        <taxon>Trichomonadida</taxon>
        <taxon>Trichomonadidae</taxon>
        <taxon>Trichomonas</taxon>
    </lineage>
</organism>
<dbReference type="InParanoid" id="A2E5T6"/>
<reference evidence="1" key="1">
    <citation type="submission" date="2006-10" db="EMBL/GenBank/DDBJ databases">
        <authorList>
            <person name="Amadeo P."/>
            <person name="Zhao Q."/>
            <person name="Wortman J."/>
            <person name="Fraser-Liggett C."/>
            <person name="Carlton J."/>
        </authorList>
    </citation>
    <scope>NUCLEOTIDE SEQUENCE</scope>
    <source>
        <strain evidence="1">G3</strain>
    </source>
</reference>
<dbReference type="Proteomes" id="UP000001542">
    <property type="component" value="Unassembled WGS sequence"/>
</dbReference>
<dbReference type="RefSeq" id="XP_001324229.1">
    <property type="nucleotide sequence ID" value="XM_001324194.1"/>
</dbReference>
<protein>
    <submittedName>
        <fullName evidence="1">Uncharacterized protein</fullName>
    </submittedName>
</protein>
<sequence length="208" mass="24020">MAFMQYVKSSSSSKNYAYEVSVFKCGDNESNRMVAFFSARGDIRFKNNNITNNKCEYHSLIYSYLQGSSGSYNFSTFRDNNQTGGSSLAFVSDFDDSYNHTFSHCNVIGIKCGTDYGQMLFTCWYTTNVDQCVFLNNTAVYMFHQDKEDYTLTISDSYIEVNTTTGSGNVTFNNLKENYDFNVFSHIYKEKCYIEKEKTINNKISYFF</sequence>
<keyword evidence="2" id="KW-1185">Reference proteome</keyword>
<evidence type="ECO:0000313" key="2">
    <source>
        <dbReference type="Proteomes" id="UP000001542"/>
    </source>
</evidence>
<dbReference type="AlphaFoldDB" id="A2E5T6"/>
<dbReference type="KEGG" id="tva:4769966"/>
<proteinExistence type="predicted"/>
<name>A2E5T6_TRIV3</name>
<gene>
    <name evidence="1" type="ORF">TVAG_271890</name>
</gene>
<dbReference type="VEuPathDB" id="TrichDB:TVAGG3_0256930"/>
<dbReference type="VEuPathDB" id="TrichDB:TVAG_271890"/>
<dbReference type="EMBL" id="DS113309">
    <property type="protein sequence ID" value="EAY12006.1"/>
    <property type="molecule type" value="Genomic_DNA"/>
</dbReference>
<accession>A2E5T6</accession>